<keyword evidence="3" id="KW-0418">Kinase</keyword>
<evidence type="ECO:0000313" key="8">
    <source>
        <dbReference type="Proteomes" id="UP000574133"/>
    </source>
</evidence>
<evidence type="ECO:0000313" key="7">
    <source>
        <dbReference type="EMBL" id="MBB6677623.1"/>
    </source>
</evidence>
<proteinExistence type="predicted"/>
<keyword evidence="1" id="KW-0597">Phosphoprotein</keyword>
<dbReference type="Pfam" id="PF14689">
    <property type="entry name" value="SPOB_a"/>
    <property type="match status" value="1"/>
</dbReference>
<reference evidence="7 8" key="1">
    <citation type="submission" date="2020-08" db="EMBL/GenBank/DDBJ databases">
        <title>Cohnella phylogeny.</title>
        <authorList>
            <person name="Dunlap C."/>
        </authorList>
    </citation>
    <scope>NUCLEOTIDE SEQUENCE [LARGE SCALE GENOMIC DNA]</scope>
    <source>
        <strain evidence="7 8">DSM 103658</strain>
    </source>
</reference>
<dbReference type="Gene3D" id="3.30.565.30">
    <property type="entry name" value="Sporulation initiation phosphotransferase B (SpoOB), C-terminal domain"/>
    <property type="match status" value="1"/>
</dbReference>
<evidence type="ECO:0000256" key="2">
    <source>
        <dbReference type="ARBA" id="ARBA00022679"/>
    </source>
</evidence>
<feature type="transmembrane region" description="Helical" evidence="4">
    <location>
        <begin position="32"/>
        <end position="50"/>
    </location>
</feature>
<evidence type="ECO:0000259" key="5">
    <source>
        <dbReference type="Pfam" id="PF14682"/>
    </source>
</evidence>
<dbReference type="Gene3D" id="1.10.287.130">
    <property type="match status" value="1"/>
</dbReference>
<dbReference type="SUPFAM" id="SSF55890">
    <property type="entry name" value="Sporulation response regulatory protein Spo0B"/>
    <property type="match status" value="1"/>
</dbReference>
<dbReference type="GO" id="GO:0000155">
    <property type="term" value="F:phosphorelay sensor kinase activity"/>
    <property type="evidence" value="ECO:0007669"/>
    <property type="project" value="InterPro"/>
</dbReference>
<dbReference type="RefSeq" id="WP_185178896.1">
    <property type="nucleotide sequence ID" value="NZ_CBCSEP010000005.1"/>
</dbReference>
<name>A0A841T7Y5_9BACL</name>
<dbReference type="EMBL" id="JACJVN010000033">
    <property type="protein sequence ID" value="MBB6677623.1"/>
    <property type="molecule type" value="Genomic_DNA"/>
</dbReference>
<feature type="domain" description="SpoOB alpha-helical" evidence="6">
    <location>
        <begin position="70"/>
        <end position="120"/>
    </location>
</feature>
<evidence type="ECO:0000259" key="6">
    <source>
        <dbReference type="Pfam" id="PF14689"/>
    </source>
</evidence>
<keyword evidence="2" id="KW-0808">Transferase</keyword>
<keyword evidence="4" id="KW-0472">Membrane</keyword>
<gene>
    <name evidence="7" type="ORF">H4Q31_09825</name>
</gene>
<keyword evidence="4" id="KW-1133">Transmembrane helix</keyword>
<organism evidence="7 8">
    <name type="scientific">Cohnella lubricantis</name>
    <dbReference type="NCBI Taxonomy" id="2163172"/>
    <lineage>
        <taxon>Bacteria</taxon>
        <taxon>Bacillati</taxon>
        <taxon>Bacillota</taxon>
        <taxon>Bacilli</taxon>
        <taxon>Bacillales</taxon>
        <taxon>Paenibacillaceae</taxon>
        <taxon>Cohnella</taxon>
    </lineage>
</organism>
<comment type="caution">
    <text evidence="7">The sequence shown here is derived from an EMBL/GenBank/DDBJ whole genome shotgun (WGS) entry which is preliminary data.</text>
</comment>
<evidence type="ECO:0000256" key="3">
    <source>
        <dbReference type="ARBA" id="ARBA00022777"/>
    </source>
</evidence>
<dbReference type="Proteomes" id="UP000574133">
    <property type="component" value="Unassembled WGS sequence"/>
</dbReference>
<evidence type="ECO:0000256" key="4">
    <source>
        <dbReference type="SAM" id="Phobius"/>
    </source>
</evidence>
<accession>A0A841T7Y5</accession>
<sequence>MSRKSMVWAVSAAVSLLIPAAGIFVWREQWWPLALFVLWTAIGAASVMLAERRYERQYHNRMIDQMHVSALETLSQHRHDWMNEMQILYGYLRLGKPDKAIAVVERIRAKMEQDSRISRLGVPRLAAYLLSFSAAKDAMRLEIEVEEGFGVRSDGPYAERLTAAVIGLVNAVRIRAASPAEEENVLRLNFRSDERKVLLSMTYEGKLTAMGGLRADIERLLSGFGQLSETEQTAELAAEHRRLVVAFPREERAV</sequence>
<feature type="domain" description="Sporulation initiation phosphotransferase B C-terminal" evidence="5">
    <location>
        <begin position="123"/>
        <end position="220"/>
    </location>
</feature>
<dbReference type="InterPro" id="IPR039506">
    <property type="entry name" value="SPOB_a"/>
</dbReference>
<keyword evidence="4" id="KW-0812">Transmembrane</keyword>
<dbReference type="InterPro" id="IPR016122">
    <property type="entry name" value="SpoOB_C"/>
</dbReference>
<keyword evidence="8" id="KW-1185">Reference proteome</keyword>
<dbReference type="AlphaFoldDB" id="A0A841T7Y5"/>
<dbReference type="InterPro" id="IPR016120">
    <property type="entry name" value="Sig_transdc_His_kin_SpoOB"/>
</dbReference>
<protein>
    <submittedName>
        <fullName evidence="7">Spo0B domain-containing protein</fullName>
    </submittedName>
</protein>
<dbReference type="InterPro" id="IPR037100">
    <property type="entry name" value="Spo0B_C_sf"/>
</dbReference>
<dbReference type="Pfam" id="PF14682">
    <property type="entry name" value="SPOB_ab"/>
    <property type="match status" value="1"/>
</dbReference>
<evidence type="ECO:0000256" key="1">
    <source>
        <dbReference type="ARBA" id="ARBA00022553"/>
    </source>
</evidence>